<dbReference type="AlphaFoldDB" id="A0A4Z0MUD2"/>
<gene>
    <name evidence="3" type="ORF">EU557_03545</name>
</gene>
<comment type="caution">
    <text evidence="3">The sequence shown here is derived from an EMBL/GenBank/DDBJ whole genome shotgun (WGS) entry which is preliminary data.</text>
</comment>
<keyword evidence="2" id="KW-0472">Membrane</keyword>
<keyword evidence="2" id="KW-1133">Transmembrane helix</keyword>
<name>A0A4Z0MUD2_9BACT</name>
<protein>
    <submittedName>
        <fullName evidence="3">Uncharacterized protein</fullName>
    </submittedName>
</protein>
<dbReference type="EMBL" id="SRKZ01000001">
    <property type="protein sequence ID" value="TGD82867.1"/>
    <property type="molecule type" value="Genomic_DNA"/>
</dbReference>
<proteinExistence type="predicted"/>
<accession>A0A4Z0MUD2</accession>
<evidence type="ECO:0000313" key="4">
    <source>
        <dbReference type="Proteomes" id="UP000298284"/>
    </source>
</evidence>
<feature type="region of interest" description="Disordered" evidence="1">
    <location>
        <begin position="38"/>
        <end position="62"/>
    </location>
</feature>
<keyword evidence="4" id="KW-1185">Reference proteome</keyword>
<dbReference type="RefSeq" id="WP_135529022.1">
    <property type="nucleotide sequence ID" value="NZ_SRKZ01000001.1"/>
</dbReference>
<evidence type="ECO:0000256" key="2">
    <source>
        <dbReference type="SAM" id="Phobius"/>
    </source>
</evidence>
<reference evidence="3 4" key="1">
    <citation type="submission" date="2019-04" db="EMBL/GenBank/DDBJ databases">
        <authorList>
            <person name="Feng G."/>
            <person name="Zhang J."/>
            <person name="Zhu H."/>
        </authorList>
    </citation>
    <scope>NUCLEOTIDE SEQUENCE [LARGE SCALE GENOMIC DNA]</scope>
    <source>
        <strain evidence="3 4">JCM 19491</strain>
    </source>
</reference>
<evidence type="ECO:0000256" key="1">
    <source>
        <dbReference type="SAM" id="MobiDB-lite"/>
    </source>
</evidence>
<feature type="transmembrane region" description="Helical" evidence="2">
    <location>
        <begin position="6"/>
        <end position="25"/>
    </location>
</feature>
<organism evidence="3 4">
    <name type="scientific">Hymenobacter wooponensis</name>
    <dbReference type="NCBI Taxonomy" id="1525360"/>
    <lineage>
        <taxon>Bacteria</taxon>
        <taxon>Pseudomonadati</taxon>
        <taxon>Bacteroidota</taxon>
        <taxon>Cytophagia</taxon>
        <taxon>Cytophagales</taxon>
        <taxon>Hymenobacteraceae</taxon>
        <taxon>Hymenobacter</taxon>
    </lineage>
</organism>
<evidence type="ECO:0000313" key="3">
    <source>
        <dbReference type="EMBL" id="TGD82867.1"/>
    </source>
</evidence>
<keyword evidence="2" id="KW-0812">Transmembrane</keyword>
<sequence length="80" mass="9211">MITPEAAVAIVIVLLGLLMMGWLLVMVNESRKAKNHAFRRFSEFPPPPPRPMPTKSDLENKQAREEWKAKWDAYNAKYPS</sequence>
<dbReference type="Proteomes" id="UP000298284">
    <property type="component" value="Unassembled WGS sequence"/>
</dbReference>